<feature type="region of interest" description="Disordered" evidence="1">
    <location>
        <begin position="194"/>
        <end position="217"/>
    </location>
</feature>
<evidence type="ECO:0000313" key="3">
    <source>
        <dbReference type="Proteomes" id="UP000829560"/>
    </source>
</evidence>
<evidence type="ECO:0000313" key="2">
    <source>
        <dbReference type="EMBL" id="WXX24537.1"/>
    </source>
</evidence>
<dbReference type="Proteomes" id="UP000829560">
    <property type="component" value="Chromosome"/>
</dbReference>
<sequence>MRWQDEQTQQDVKLRQSNRPDTGFLSWSNYIKVHKEDAAKRYEVAQDFLPWPLGFKESVLALRALIRDKKKQQVNFESELHSLYHLAAWESFYPKHSTALDEPGFKIFDYMPGGMITALEIEYQKLGYEQLKLINKTDAKLLVQYYGEPQQHSTLYALYPKLWQQAEARYAKSLHASNKAADIQLTCQALTQPKARGNTHNTSTQASTLPASGLSSASKKYDATGKVIAPAARAPRPKKYPKLQAQHKLGQRPSSKHKYLNKAAKAKQLSLLMVQAIKERTILQQRLSHINVANIKQTLSNKKLLSILGVSYLVVNRARRLRTK</sequence>
<reference evidence="2" key="1">
    <citation type="submission" date="2024-03" db="EMBL/GenBank/DDBJ databases">
        <title>Psychrobacter raelis sp. nov. isolated from a dog with peritonitis.</title>
        <authorList>
            <person name="Schiavone A."/>
            <person name="Manzulli V."/>
            <person name="Camarda A."/>
            <person name="Cafiero M.A."/>
            <person name="Vasco I."/>
            <person name="Marino L."/>
            <person name="Pennuzzi G."/>
            <person name="Serrecchia L."/>
            <person name="Galante D."/>
            <person name="Pugliese N."/>
        </authorList>
    </citation>
    <scope>NUCLEOTIDE SEQUENCE</scope>
    <source>
        <strain evidence="2">PraFG1</strain>
    </source>
</reference>
<feature type="region of interest" description="Disordered" evidence="1">
    <location>
        <begin position="236"/>
        <end position="257"/>
    </location>
</feature>
<accession>A0AAU6PVX4</accession>
<evidence type="ECO:0000256" key="1">
    <source>
        <dbReference type="SAM" id="MobiDB-lite"/>
    </source>
</evidence>
<dbReference type="AlphaFoldDB" id="A0AAU6PVX4"/>
<keyword evidence="3" id="KW-1185">Reference proteome</keyword>
<proteinExistence type="predicted"/>
<dbReference type="KEGG" id="prae:MN210_17870"/>
<protein>
    <submittedName>
        <fullName evidence="2">Uncharacterized protein</fullName>
    </submittedName>
</protein>
<feature type="compositionally biased region" description="Polar residues" evidence="1">
    <location>
        <begin position="198"/>
        <end position="217"/>
    </location>
</feature>
<dbReference type="EMBL" id="CP093310">
    <property type="protein sequence ID" value="WXX24537.1"/>
    <property type="molecule type" value="Genomic_DNA"/>
</dbReference>
<gene>
    <name evidence="2" type="ORF">MN210_17870</name>
</gene>
<name>A0AAU6PVX4_9GAMM</name>
<dbReference type="RefSeq" id="WP_338412557.1">
    <property type="nucleotide sequence ID" value="NZ_CP093310.2"/>
</dbReference>
<organism evidence="2 3">
    <name type="scientific">Psychrobacter raelei</name>
    <dbReference type="NCBI Taxonomy" id="2565531"/>
    <lineage>
        <taxon>Bacteria</taxon>
        <taxon>Pseudomonadati</taxon>
        <taxon>Pseudomonadota</taxon>
        <taxon>Gammaproteobacteria</taxon>
        <taxon>Moraxellales</taxon>
        <taxon>Moraxellaceae</taxon>
        <taxon>Psychrobacter</taxon>
    </lineage>
</organism>